<evidence type="ECO:0000313" key="3">
    <source>
        <dbReference type="Proteomes" id="UP000076486"/>
    </source>
</evidence>
<gene>
    <name evidence="2" type="ORF">N473_23600</name>
</gene>
<accession>A0A167JFL9</accession>
<name>A0A167JFL9_9GAMM</name>
<dbReference type="EMBL" id="AUYC01000039">
    <property type="protein sequence ID" value="KZN61024.1"/>
    <property type="molecule type" value="Genomic_DNA"/>
</dbReference>
<evidence type="ECO:0000256" key="1">
    <source>
        <dbReference type="SAM" id="SignalP"/>
    </source>
</evidence>
<dbReference type="AlphaFoldDB" id="A0A167JFL9"/>
<feature type="chain" id="PRO_5007888898" evidence="1">
    <location>
        <begin position="20"/>
        <end position="105"/>
    </location>
</feature>
<sequence length="105" mass="11576">MKIALLVLSLIFASFAALSNPSDASGKSIDQVFTCGEDFAVLMGNQFYLLDSKEFSEGQYNRLYSMAMTMAATGKAAGNVFNRSDTPMKWCGNTVIKIRNLSMRR</sequence>
<comment type="caution">
    <text evidence="2">The sequence shown here is derived from an EMBL/GenBank/DDBJ whole genome shotgun (WGS) entry which is preliminary data.</text>
</comment>
<dbReference type="RefSeq" id="WP_063369106.1">
    <property type="nucleotide sequence ID" value="NZ_AUYC01000039.1"/>
</dbReference>
<organism evidence="2 3">
    <name type="scientific">Pseudoalteromonas luteoviolacea CPMOR-1</name>
    <dbReference type="NCBI Taxonomy" id="1365248"/>
    <lineage>
        <taxon>Bacteria</taxon>
        <taxon>Pseudomonadati</taxon>
        <taxon>Pseudomonadota</taxon>
        <taxon>Gammaproteobacteria</taxon>
        <taxon>Alteromonadales</taxon>
        <taxon>Pseudoalteromonadaceae</taxon>
        <taxon>Pseudoalteromonas</taxon>
    </lineage>
</organism>
<dbReference type="Proteomes" id="UP000076486">
    <property type="component" value="Unassembled WGS sequence"/>
</dbReference>
<keyword evidence="1" id="KW-0732">Signal</keyword>
<dbReference type="PATRIC" id="fig|1365248.3.peg.3808"/>
<evidence type="ECO:0000313" key="2">
    <source>
        <dbReference type="EMBL" id="KZN61024.1"/>
    </source>
</evidence>
<reference evidence="2 3" key="1">
    <citation type="submission" date="2013-07" db="EMBL/GenBank/DDBJ databases">
        <title>Comparative Genomic and Metabolomic Analysis of Twelve Strains of Pseudoalteromonas luteoviolacea.</title>
        <authorList>
            <person name="Vynne N.G."/>
            <person name="Mansson M."/>
            <person name="Gram L."/>
        </authorList>
    </citation>
    <scope>NUCLEOTIDE SEQUENCE [LARGE SCALE GENOMIC DNA]</scope>
    <source>
        <strain evidence="2 3">CPMOR-1</strain>
    </source>
</reference>
<proteinExistence type="predicted"/>
<protein>
    <submittedName>
        <fullName evidence="2">Uncharacterized protein</fullName>
    </submittedName>
</protein>
<feature type="signal peptide" evidence="1">
    <location>
        <begin position="1"/>
        <end position="19"/>
    </location>
</feature>